<proteinExistence type="predicted"/>
<dbReference type="Gene3D" id="2.60.40.60">
    <property type="entry name" value="Cadherins"/>
    <property type="match status" value="1"/>
</dbReference>
<dbReference type="GO" id="GO:0007156">
    <property type="term" value="P:homophilic cell adhesion via plasma membrane adhesion molecules"/>
    <property type="evidence" value="ECO:0007669"/>
    <property type="project" value="InterPro"/>
</dbReference>
<keyword evidence="1" id="KW-0106">Calcium</keyword>
<feature type="transmembrane region" description="Helical" evidence="2">
    <location>
        <begin position="12"/>
        <end position="30"/>
    </location>
</feature>
<dbReference type="InterPro" id="IPR015919">
    <property type="entry name" value="Cadherin-like_sf"/>
</dbReference>
<feature type="non-terminal residue" evidence="4">
    <location>
        <position position="1"/>
    </location>
</feature>
<dbReference type="InterPro" id="IPR002126">
    <property type="entry name" value="Cadherin-like_dom"/>
</dbReference>
<keyword evidence="2" id="KW-1133">Transmembrane helix</keyword>
<sequence>LDKAPVCKHFDQLNLIAMASFLWFLFLILFCRENSAQTQSCQLRWQNQTTISNTFPIILETIEDIEPPGKTLITLIGENVEKIASIQPDSIKELLYINATLVGTSIIINLTEHFVDYEKYEIRERIGIRINFQCTTGTRALDVRQPIKDTNNHDPEFENSPYVFQLPMPFPSNFSLDQLGKIIARDLDISQTYLNFSLDPNHEISGAFAISYLEADPNDPKRHFAKLMTTDALNLVNDTTFYIYATDSQEPIRTSNTTVTIRVDNKNSALRFDEPFYSANCSNLRPEEAHGFVLKFEEGDISLRGGIDNETEWSIKDTSKQYDNNFKISVSLNLEAVQISLVNPPGSFFNESSVVLILSVKKVGSAGSTVIQLTLPGRQSSEIPQMSPEQNKCSDSIPVIITLAVLLGIASAGLIASIVLWRRSRASGAAPEIITTESREEMREVERMDSDVSSNGVPRRSVAFNDTVEEIKVAKL</sequence>
<feature type="domain" description="Cadherin" evidence="3">
    <location>
        <begin position="158"/>
        <end position="277"/>
    </location>
</feature>
<accession>A0A0C9RGM1</accession>
<dbReference type="EMBL" id="GBYB01006176">
    <property type="protein sequence ID" value="JAG75943.1"/>
    <property type="molecule type" value="Transcribed_RNA"/>
</dbReference>
<feature type="transmembrane region" description="Helical" evidence="2">
    <location>
        <begin position="397"/>
        <end position="421"/>
    </location>
</feature>
<organism evidence="4">
    <name type="scientific">Fopius arisanus</name>
    <dbReference type="NCBI Taxonomy" id="64838"/>
    <lineage>
        <taxon>Eukaryota</taxon>
        <taxon>Metazoa</taxon>
        <taxon>Ecdysozoa</taxon>
        <taxon>Arthropoda</taxon>
        <taxon>Hexapoda</taxon>
        <taxon>Insecta</taxon>
        <taxon>Pterygota</taxon>
        <taxon>Neoptera</taxon>
        <taxon>Endopterygota</taxon>
        <taxon>Hymenoptera</taxon>
        <taxon>Apocrita</taxon>
        <taxon>Ichneumonoidea</taxon>
        <taxon>Braconidae</taxon>
        <taxon>Opiinae</taxon>
        <taxon>Fopius</taxon>
    </lineage>
</organism>
<evidence type="ECO:0000259" key="3">
    <source>
        <dbReference type="PROSITE" id="PS50268"/>
    </source>
</evidence>
<keyword evidence="2" id="KW-0812">Transmembrane</keyword>
<gene>
    <name evidence="4" type="primary">PCDHB18</name>
    <name evidence="4" type="ORF">g.24393</name>
</gene>
<dbReference type="GO" id="GO:0016020">
    <property type="term" value="C:membrane"/>
    <property type="evidence" value="ECO:0007669"/>
    <property type="project" value="InterPro"/>
</dbReference>
<evidence type="ECO:0000256" key="2">
    <source>
        <dbReference type="SAM" id="Phobius"/>
    </source>
</evidence>
<dbReference type="PROSITE" id="PS50268">
    <property type="entry name" value="CADHERIN_2"/>
    <property type="match status" value="1"/>
</dbReference>
<keyword evidence="2" id="KW-0472">Membrane</keyword>
<evidence type="ECO:0000313" key="4">
    <source>
        <dbReference type="EMBL" id="JAG75943.1"/>
    </source>
</evidence>
<name>A0A0C9RGM1_9HYME</name>
<dbReference type="CDD" id="cd11304">
    <property type="entry name" value="Cadherin_repeat"/>
    <property type="match status" value="1"/>
</dbReference>
<reference evidence="4" key="1">
    <citation type="submission" date="2015-01" db="EMBL/GenBank/DDBJ databases">
        <title>Transcriptome Assembly of Fopius arisanus.</title>
        <authorList>
            <person name="Geib S."/>
        </authorList>
    </citation>
    <scope>NUCLEOTIDE SEQUENCE</scope>
</reference>
<evidence type="ECO:0000256" key="1">
    <source>
        <dbReference type="PROSITE-ProRule" id="PRU00043"/>
    </source>
</evidence>
<dbReference type="AlphaFoldDB" id="A0A0C9RGM1"/>
<dbReference type="GO" id="GO:0005509">
    <property type="term" value="F:calcium ion binding"/>
    <property type="evidence" value="ECO:0007669"/>
    <property type="project" value="UniProtKB-UniRule"/>
</dbReference>
<dbReference type="SUPFAM" id="SSF49313">
    <property type="entry name" value="Cadherin-like"/>
    <property type="match status" value="1"/>
</dbReference>
<protein>
    <submittedName>
        <fullName evidence="4">PCDHB18 protein</fullName>
    </submittedName>
</protein>